<protein>
    <submittedName>
        <fullName evidence="2">Uncharacterized protein</fullName>
    </submittedName>
</protein>
<keyword evidence="3" id="KW-1185">Reference proteome</keyword>
<dbReference type="InterPro" id="IPR000647">
    <property type="entry name" value="CTF/NFI"/>
</dbReference>
<dbReference type="AlphaFoldDB" id="A0ABD1JHK3"/>
<dbReference type="PANTHER" id="PTHR11492:SF3">
    <property type="entry name" value="NUCLEAR FACTOR 1 X-TYPE"/>
    <property type="match status" value="1"/>
</dbReference>
<evidence type="ECO:0000313" key="3">
    <source>
        <dbReference type="Proteomes" id="UP001591681"/>
    </source>
</evidence>
<organism evidence="2 3">
    <name type="scientific">Coilia grayii</name>
    <name type="common">Gray's grenadier anchovy</name>
    <dbReference type="NCBI Taxonomy" id="363190"/>
    <lineage>
        <taxon>Eukaryota</taxon>
        <taxon>Metazoa</taxon>
        <taxon>Chordata</taxon>
        <taxon>Craniata</taxon>
        <taxon>Vertebrata</taxon>
        <taxon>Euteleostomi</taxon>
        <taxon>Actinopterygii</taxon>
        <taxon>Neopterygii</taxon>
        <taxon>Teleostei</taxon>
        <taxon>Clupei</taxon>
        <taxon>Clupeiformes</taxon>
        <taxon>Clupeoidei</taxon>
        <taxon>Engraulidae</taxon>
        <taxon>Coilinae</taxon>
        <taxon>Coilia</taxon>
    </lineage>
</organism>
<feature type="compositionally biased region" description="Polar residues" evidence="1">
    <location>
        <begin position="229"/>
        <end position="238"/>
    </location>
</feature>
<feature type="region of interest" description="Disordered" evidence="1">
    <location>
        <begin position="229"/>
        <end position="255"/>
    </location>
</feature>
<gene>
    <name evidence="2" type="ORF">ACEWY4_017184</name>
</gene>
<name>A0ABD1JHK3_9TELE</name>
<reference evidence="2 3" key="1">
    <citation type="submission" date="2024-09" db="EMBL/GenBank/DDBJ databases">
        <title>A chromosome-level genome assembly of Gray's grenadier anchovy, Coilia grayii.</title>
        <authorList>
            <person name="Fu Z."/>
        </authorList>
    </citation>
    <scope>NUCLEOTIDE SEQUENCE [LARGE SCALE GENOMIC DNA]</scope>
    <source>
        <strain evidence="2">G4</strain>
        <tissue evidence="2">Muscle</tissue>
    </source>
</reference>
<comment type="caution">
    <text evidence="2">The sequence shown here is derived from an EMBL/GenBank/DDBJ whole genome shotgun (WGS) entry which is preliminary data.</text>
</comment>
<evidence type="ECO:0000256" key="1">
    <source>
        <dbReference type="SAM" id="MobiDB-lite"/>
    </source>
</evidence>
<evidence type="ECO:0000313" key="2">
    <source>
        <dbReference type="EMBL" id="KAL2086125.1"/>
    </source>
</evidence>
<proteinExistence type="predicted"/>
<accession>A0ABD1JHK3</accession>
<sequence length="255" mass="27839">MMASEAYLLHQQASRPHLSEGFLVSDSYRAFKIFGKDELSFSRPTLFPLAGKQPLPCSVSFFAHRGEPPSRYRELREPVAPSYAPVASASGPSFSLADLESPGYYNINQVALSRRALASTPSSRSEVELYASLPRRSPAATSTHTSGWPNDVDAVQHHLASVHERKIKHENDSVQFPYHGSPRASASALPFGSGALLQQASPYFPHPSIRYHPQDPLKDFVQFVCADGSQGTQHTPRQAPQLPAGLSASEHGTTF</sequence>
<dbReference type="Proteomes" id="UP001591681">
    <property type="component" value="Unassembled WGS sequence"/>
</dbReference>
<dbReference type="EMBL" id="JBHFQA010000015">
    <property type="protein sequence ID" value="KAL2086125.1"/>
    <property type="molecule type" value="Genomic_DNA"/>
</dbReference>
<dbReference type="PANTHER" id="PTHR11492">
    <property type="entry name" value="NUCLEAR FACTOR I"/>
    <property type="match status" value="1"/>
</dbReference>
<dbReference type="Pfam" id="PF00859">
    <property type="entry name" value="CTF_NFI"/>
    <property type="match status" value="1"/>
</dbReference>